<proteinExistence type="predicted"/>
<evidence type="ECO:0000313" key="8">
    <source>
        <dbReference type="Proteomes" id="UP000307507"/>
    </source>
</evidence>
<accession>A0A4V3W7V2</accession>
<keyword evidence="8" id="KW-1185">Reference proteome</keyword>
<dbReference type="RefSeq" id="WP_136403738.1">
    <property type="nucleotide sequence ID" value="NZ_SSNZ01000007.1"/>
</dbReference>
<evidence type="ECO:0000256" key="1">
    <source>
        <dbReference type="ARBA" id="ARBA00022670"/>
    </source>
</evidence>
<name>A0A4V3W7V2_9FLAO</name>
<protein>
    <submittedName>
        <fullName evidence="7">T9SS type A sorting domain-containing protein</fullName>
    </submittedName>
</protein>
<dbReference type="Gene3D" id="2.60.120.260">
    <property type="entry name" value="Galactose-binding domain-like"/>
    <property type="match status" value="1"/>
</dbReference>
<evidence type="ECO:0000256" key="2">
    <source>
        <dbReference type="ARBA" id="ARBA00022729"/>
    </source>
</evidence>
<gene>
    <name evidence="7" type="ORF">E6C50_13400</name>
</gene>
<dbReference type="GO" id="GO:0004252">
    <property type="term" value="F:serine-type endopeptidase activity"/>
    <property type="evidence" value="ECO:0007669"/>
    <property type="project" value="InterPro"/>
</dbReference>
<evidence type="ECO:0000256" key="4">
    <source>
        <dbReference type="SAM" id="MobiDB-lite"/>
    </source>
</evidence>
<dbReference type="Proteomes" id="UP000307507">
    <property type="component" value="Unassembled WGS sequence"/>
</dbReference>
<reference evidence="7 8" key="1">
    <citation type="submission" date="2019-04" db="EMBL/GenBank/DDBJ databases">
        <title>Flavobacterium sp. nov. isolated from construction timber.</title>
        <authorList>
            <person name="Lin S.-Y."/>
            <person name="Chang C.-T."/>
            <person name="Young C.-C."/>
        </authorList>
    </citation>
    <scope>NUCLEOTIDE SEQUENCE [LARGE SCALE GENOMIC DNA]</scope>
    <source>
        <strain evidence="7 8">CC-CTC003</strain>
    </source>
</reference>
<feature type="region of interest" description="Disordered" evidence="4">
    <location>
        <begin position="477"/>
        <end position="498"/>
    </location>
</feature>
<dbReference type="GO" id="GO:0006508">
    <property type="term" value="P:proteolysis"/>
    <property type="evidence" value="ECO:0007669"/>
    <property type="project" value="UniProtKB-KW"/>
</dbReference>
<dbReference type="Gene3D" id="3.40.390.10">
    <property type="entry name" value="Collagenase (Catalytic Domain)"/>
    <property type="match status" value="1"/>
</dbReference>
<evidence type="ECO:0000259" key="6">
    <source>
        <dbReference type="PROSITE" id="PS51829"/>
    </source>
</evidence>
<dbReference type="InterPro" id="IPR013783">
    <property type="entry name" value="Ig-like_fold"/>
</dbReference>
<dbReference type="InterPro" id="IPR026444">
    <property type="entry name" value="Secre_tail"/>
</dbReference>
<feature type="chain" id="PRO_5020196766" evidence="5">
    <location>
        <begin position="21"/>
        <end position="900"/>
    </location>
</feature>
<evidence type="ECO:0000256" key="3">
    <source>
        <dbReference type="ARBA" id="ARBA00022801"/>
    </source>
</evidence>
<keyword evidence="2 5" id="KW-0732">Signal</keyword>
<dbReference type="AlphaFoldDB" id="A0A4V3W7V2"/>
<organism evidence="7 8">
    <name type="scientific">Flavobacterium supellecticarium</name>
    <dbReference type="NCBI Taxonomy" id="2565924"/>
    <lineage>
        <taxon>Bacteria</taxon>
        <taxon>Pseudomonadati</taxon>
        <taxon>Bacteroidota</taxon>
        <taxon>Flavobacteriia</taxon>
        <taxon>Flavobacteriales</taxon>
        <taxon>Flavobacteriaceae</taxon>
        <taxon>Flavobacterium</taxon>
    </lineage>
</organism>
<evidence type="ECO:0000256" key="5">
    <source>
        <dbReference type="SAM" id="SignalP"/>
    </source>
</evidence>
<dbReference type="Pfam" id="PF18962">
    <property type="entry name" value="Por_Secre_tail"/>
    <property type="match status" value="1"/>
</dbReference>
<feature type="signal peptide" evidence="5">
    <location>
        <begin position="1"/>
        <end position="20"/>
    </location>
</feature>
<keyword evidence="1" id="KW-0645">Protease</keyword>
<dbReference type="GO" id="GO:0008237">
    <property type="term" value="F:metallopeptidase activity"/>
    <property type="evidence" value="ECO:0007669"/>
    <property type="project" value="InterPro"/>
</dbReference>
<dbReference type="Pfam" id="PF13583">
    <property type="entry name" value="Reprolysin_4"/>
    <property type="match status" value="1"/>
</dbReference>
<dbReference type="InterPro" id="IPR002884">
    <property type="entry name" value="P_dom"/>
</dbReference>
<dbReference type="Gene3D" id="2.60.40.10">
    <property type="entry name" value="Immunoglobulins"/>
    <property type="match status" value="1"/>
</dbReference>
<dbReference type="InterPro" id="IPR008979">
    <property type="entry name" value="Galactose-bd-like_sf"/>
</dbReference>
<dbReference type="PROSITE" id="PS51829">
    <property type="entry name" value="P_HOMO_B"/>
    <property type="match status" value="1"/>
</dbReference>
<dbReference type="NCBIfam" id="TIGR04183">
    <property type="entry name" value="Por_Secre_tail"/>
    <property type="match status" value="1"/>
</dbReference>
<evidence type="ECO:0000313" key="7">
    <source>
        <dbReference type="EMBL" id="THF48745.1"/>
    </source>
</evidence>
<dbReference type="InterPro" id="IPR024079">
    <property type="entry name" value="MetalloPept_cat_dom_sf"/>
</dbReference>
<dbReference type="SUPFAM" id="SSF55486">
    <property type="entry name" value="Metalloproteases ('zincins'), catalytic domain"/>
    <property type="match status" value="1"/>
</dbReference>
<comment type="caution">
    <text evidence="7">The sequence shown here is derived from an EMBL/GenBank/DDBJ whole genome shotgun (WGS) entry which is preliminary data.</text>
</comment>
<sequence length="900" mass="96143">MKRRLLFVVSALCLAASGYAQGSLWTKVKEERIQMYEKMERASQPQKFEVFSLDLQAMKAKLKNAPLRDVSNGNSDVVVAFPNPQGKLENYRIFESPVMEAELAAKYPGIKTYIGQGIDDPSATINFSVTLFGLHTMTLSGVNGTSYIDTYTKDLNNYIVYSRSELTTNRSFSCMTEDDAEEVAGRVLNNSATAMATDGKYRVYRLAMACTIEYAAFHVNAAGLGSGTTAQKKAAVLAAMNVTMARVNGLYERDMAIHMNLVANNDVIIFIDSDNFTNDNANILINESQTVIDANIGAANYDIGHTVSTGGGGLAQLNSPCTSSKARGITGSPSPVGDPYDIDFVAHEMGHQFGATHTFNGIGGNCTTSTRSAGTAVEPGSGNTIMGYAGICPGVDVQNNSDAHFHAVSIAQMQTFVTTTGTCSVTTNNGNTAPVVNAGANYTIPYGTAFILKGSATDTPGQTLTYCWEQTDTQISTQPPVATSTTGPNFRSFPPTTSPNRYMPRFADVLAGNLTPTWEVVPNAARTMNFALTVRDNAAPNGGQTNRGNMVVTFANTGPFKVTSPATADVTWTQGSSQTITWNVAGTTANGINTSNVNILFSSDNGATFTTLVANTPNDGSEAITVPNVASPNCRIMIEAVGNIFYALSPNIAVGYTVTTTCNTYTANPNTTIAGSAQPAWAIQGTVNVPDNVTISDLNLNVNITHPRINDLYIGLLKPGATTVGEIRIVYQQGCSTLFSNMNTTFDDSGVNLNCSGINTVGNAYKPLNTLDIYNGQSSLGGWRLVIADLTVANSGTLNSFGVNICSRTVTLGSESFGLQDFNIYPNPNNGNFKVSFNSNSSNEIKVVLHDIRGREIFNQSYQNAGLFNQDIQLNNVQSGIYIVSVLDGDRKEVRKIVIE</sequence>
<dbReference type="SUPFAM" id="SSF49785">
    <property type="entry name" value="Galactose-binding domain-like"/>
    <property type="match status" value="1"/>
</dbReference>
<keyword evidence="3" id="KW-0378">Hydrolase</keyword>
<dbReference type="EMBL" id="SSNZ01000007">
    <property type="protein sequence ID" value="THF48745.1"/>
    <property type="molecule type" value="Genomic_DNA"/>
</dbReference>
<feature type="domain" description="P/Homo B" evidence="6">
    <location>
        <begin position="657"/>
        <end position="811"/>
    </location>
</feature>
<dbReference type="OrthoDB" id="9792152at2"/>